<evidence type="ECO:0000313" key="3">
    <source>
        <dbReference type="EMBL" id="KAL2487505.1"/>
    </source>
</evidence>
<dbReference type="AlphaFoldDB" id="A0ABD1RGH4"/>
<dbReference type="SUPFAM" id="SSF49723">
    <property type="entry name" value="Lipase/lipooxygenase domain (PLAT/LH2 domain)"/>
    <property type="match status" value="1"/>
</dbReference>
<evidence type="ECO:0000313" key="5">
    <source>
        <dbReference type="Proteomes" id="UP001604277"/>
    </source>
</evidence>
<feature type="transmembrane region" description="Helical" evidence="1">
    <location>
        <begin position="305"/>
        <end position="321"/>
    </location>
</feature>
<name>A0ABD1RGH4_9LAMI</name>
<dbReference type="Gene3D" id="2.60.60.20">
    <property type="entry name" value="PLAT/LH2 domain"/>
    <property type="match status" value="1"/>
</dbReference>
<keyword evidence="5" id="KW-1185">Reference proteome</keyword>
<keyword evidence="1" id="KW-0472">Membrane</keyword>
<accession>A0ABD1RGH4</accession>
<keyword evidence="1" id="KW-1133">Transmembrane helix</keyword>
<dbReference type="Proteomes" id="UP001604277">
    <property type="component" value="Unassembled WGS sequence"/>
</dbReference>
<reference evidence="3" key="1">
    <citation type="submission" date="2024-07" db="EMBL/GenBank/DDBJ databases">
        <title>Two chromosome-level genome assemblies of Korean endemic species Abeliophyllum distichum and Forsythia ovata (Oleaceae).</title>
        <authorList>
            <person name="Mun J.H."/>
        </authorList>
    </citation>
    <scope>NUCLEOTIDE SEQUENCE</scope>
    <source>
        <strain evidence="3">KNKB202402200001</strain>
        <tissue evidence="3">Leaf</tissue>
    </source>
</reference>
<dbReference type="EMBL" id="JBFOLJ010000012">
    <property type="protein sequence ID" value="KAL2487762.1"/>
    <property type="molecule type" value="Genomic_DNA"/>
</dbReference>
<evidence type="ECO:0000256" key="1">
    <source>
        <dbReference type="SAM" id="Phobius"/>
    </source>
</evidence>
<evidence type="ECO:0000259" key="2">
    <source>
        <dbReference type="Pfam" id="PF24938"/>
    </source>
</evidence>
<dbReference type="PANTHER" id="PTHR36330:SF2">
    <property type="entry name" value="LIPASE_LIPOOXYGENASE, PLAT_LH2 FAMILY PROTEIN"/>
    <property type="match status" value="1"/>
</dbReference>
<feature type="transmembrane region" description="Helical" evidence="1">
    <location>
        <begin position="351"/>
        <end position="371"/>
    </location>
</feature>
<protein>
    <submittedName>
        <fullName evidence="3">Lipase/lipooxygenase</fullName>
    </submittedName>
</protein>
<gene>
    <name evidence="3" type="ORF">Fot_40797</name>
    <name evidence="4" type="ORF">Fot_41054</name>
</gene>
<dbReference type="InterPro" id="IPR056657">
    <property type="entry name" value="DUF7755"/>
</dbReference>
<dbReference type="Pfam" id="PF24938">
    <property type="entry name" value="DUF7755"/>
    <property type="match status" value="1"/>
</dbReference>
<proteinExistence type="predicted"/>
<feature type="transmembrane region" description="Helical" evidence="1">
    <location>
        <begin position="383"/>
        <end position="402"/>
    </location>
</feature>
<feature type="domain" description="DUF7755" evidence="2">
    <location>
        <begin position="89"/>
        <end position="238"/>
    </location>
</feature>
<comment type="caution">
    <text evidence="3">The sequence shown here is derived from an EMBL/GenBank/DDBJ whole genome shotgun (WGS) entry which is preliminary data.</text>
</comment>
<reference evidence="5" key="2">
    <citation type="submission" date="2024-07" db="EMBL/GenBank/DDBJ databases">
        <title>Two chromosome-level genome assemblies of Korean endemic species Abeliophyllum distichum and Forsythia ovata (Oleaceae).</title>
        <authorList>
            <person name="Jang H."/>
        </authorList>
    </citation>
    <scope>NUCLEOTIDE SEQUENCE [LARGE SCALE GENOMIC DNA]</scope>
</reference>
<sequence length="413" mass="46260">MDSLTTKLSFSASPTTFPLTHPRNPIRITTFRSHFHHFPLILCYKKFNFQDFQEYAKPSRLLLATEVNVFTDESLKKTVTFFKTSRSECLYRVKLKTSNIYGSDLSDINSRVLLCLIDENGDSILQRLPACSTDNPLSSTDNVILDVLHFQRGSVDEFTFEGPELGKIVAVWIGVESGQWRVGDLSLIVICHHEPPSAENDLKSRKHNGLEYNFRVEDTLLGDGSEISMMEFRPHSVTAFSEDEFTSFNQKSSYASLSNSNYTVSNEESMKEYADLKFSLLFYDALLILAGSSITSFLAGENASFAFIMGGIGGFFYLVFLQRSVDELPVSELVSRERTGNSSEMFQRLKVPLSSLALAFALTIITVKYASGDISVKFTPKDLIFGMMGFLMCKVSVVLAAFKPMAIGSRENK</sequence>
<evidence type="ECO:0000313" key="4">
    <source>
        <dbReference type="EMBL" id="KAL2487762.1"/>
    </source>
</evidence>
<organism evidence="3 5">
    <name type="scientific">Forsythia ovata</name>
    <dbReference type="NCBI Taxonomy" id="205694"/>
    <lineage>
        <taxon>Eukaryota</taxon>
        <taxon>Viridiplantae</taxon>
        <taxon>Streptophyta</taxon>
        <taxon>Embryophyta</taxon>
        <taxon>Tracheophyta</taxon>
        <taxon>Spermatophyta</taxon>
        <taxon>Magnoliopsida</taxon>
        <taxon>eudicotyledons</taxon>
        <taxon>Gunneridae</taxon>
        <taxon>Pentapetalae</taxon>
        <taxon>asterids</taxon>
        <taxon>lamiids</taxon>
        <taxon>Lamiales</taxon>
        <taxon>Oleaceae</taxon>
        <taxon>Forsythieae</taxon>
        <taxon>Forsythia</taxon>
    </lineage>
</organism>
<dbReference type="EMBL" id="JBFOLJ010000012">
    <property type="protein sequence ID" value="KAL2487505.1"/>
    <property type="molecule type" value="Genomic_DNA"/>
</dbReference>
<keyword evidence="1" id="KW-0812">Transmembrane</keyword>
<dbReference type="PANTHER" id="PTHR36330">
    <property type="entry name" value="LIPASE/LIPOOXYGENASE, PLAT/LH2 FAMILY PROTEIN"/>
    <property type="match status" value="1"/>
</dbReference>
<dbReference type="InterPro" id="IPR036392">
    <property type="entry name" value="PLAT/LH2_dom_sf"/>
</dbReference>
<feature type="transmembrane region" description="Helical" evidence="1">
    <location>
        <begin position="280"/>
        <end position="299"/>
    </location>
</feature>